<sequence>MTETQVEQTEDAATVAVSRMIAAPPVHVWEVLVSPPGSEAILGRGATLGSKGQSWHSDEGSVGCVRSFHPVEQIRVSWHETPDAPRSVVEIDVVPDGTSTRVDLRHDRVSGDVSSDEARWNAALDRFADVVAR</sequence>
<dbReference type="STRING" id="1194083.BN12_240026"/>
<keyword evidence="4" id="KW-1185">Reference proteome</keyword>
<name>A0A077LYG9_9MICO</name>
<organism evidence="3 4">
    <name type="scientific">Nostocoides japonicum T1-X7</name>
    <dbReference type="NCBI Taxonomy" id="1194083"/>
    <lineage>
        <taxon>Bacteria</taxon>
        <taxon>Bacillati</taxon>
        <taxon>Actinomycetota</taxon>
        <taxon>Actinomycetes</taxon>
        <taxon>Micrococcales</taxon>
        <taxon>Intrasporangiaceae</taxon>
        <taxon>Nostocoides</taxon>
    </lineage>
</organism>
<reference evidence="3 4" key="1">
    <citation type="journal article" date="2013" name="ISME J.">
        <title>A metabolic model for members of the genus Tetrasphaera involved in enhanced biological phosphorus removal.</title>
        <authorList>
            <person name="Kristiansen R."/>
            <person name="Nguyen H.T.T."/>
            <person name="Saunders A.M."/>
            <person name="Nielsen J.L."/>
            <person name="Wimmer R."/>
            <person name="Le V.Q."/>
            <person name="McIlroy S.J."/>
            <person name="Petrovski S."/>
            <person name="Seviour R.J."/>
            <person name="Calteau A."/>
            <person name="Nielsen K.L."/>
            <person name="Nielsen P.H."/>
        </authorList>
    </citation>
    <scope>NUCLEOTIDE SEQUENCE [LARGE SCALE GENOMIC DNA]</scope>
    <source>
        <strain evidence="3 4">T1-X7</strain>
    </source>
</reference>
<comment type="similarity">
    <text evidence="1">Belongs to the AHA1 family.</text>
</comment>
<dbReference type="RefSeq" id="WP_048550568.1">
    <property type="nucleotide sequence ID" value="NZ_HF570958.1"/>
</dbReference>
<dbReference type="InterPro" id="IPR013538">
    <property type="entry name" value="ASHA1/2-like_C"/>
</dbReference>
<feature type="domain" description="Activator of Hsp90 ATPase homologue 1/2-like C-terminal" evidence="2">
    <location>
        <begin position="58"/>
        <end position="131"/>
    </location>
</feature>
<proteinExistence type="inferred from homology"/>
<dbReference type="SUPFAM" id="SSF55961">
    <property type="entry name" value="Bet v1-like"/>
    <property type="match status" value="1"/>
</dbReference>
<dbReference type="Pfam" id="PF08327">
    <property type="entry name" value="AHSA1"/>
    <property type="match status" value="1"/>
</dbReference>
<dbReference type="InterPro" id="IPR023393">
    <property type="entry name" value="START-like_dom_sf"/>
</dbReference>
<dbReference type="EMBL" id="CAJB01000157">
    <property type="protein sequence ID" value="CCH77957.1"/>
    <property type="molecule type" value="Genomic_DNA"/>
</dbReference>
<gene>
    <name evidence="3" type="ORF">BN12_240026</name>
</gene>
<comment type="caution">
    <text evidence="3">The sequence shown here is derived from an EMBL/GenBank/DDBJ whole genome shotgun (WGS) entry which is preliminary data.</text>
</comment>
<dbReference type="Gene3D" id="3.30.530.20">
    <property type="match status" value="1"/>
</dbReference>
<evidence type="ECO:0000256" key="1">
    <source>
        <dbReference type="ARBA" id="ARBA00006817"/>
    </source>
</evidence>
<dbReference type="Proteomes" id="UP000035721">
    <property type="component" value="Unassembled WGS sequence"/>
</dbReference>
<accession>A0A077LYG9</accession>
<dbReference type="AlphaFoldDB" id="A0A077LYG9"/>
<protein>
    <submittedName>
        <fullName evidence="3">Putative Activator of Hsp90 ATPase 1 family protein</fullName>
    </submittedName>
</protein>
<evidence type="ECO:0000259" key="2">
    <source>
        <dbReference type="Pfam" id="PF08327"/>
    </source>
</evidence>
<evidence type="ECO:0000313" key="4">
    <source>
        <dbReference type="Proteomes" id="UP000035721"/>
    </source>
</evidence>
<evidence type="ECO:0000313" key="3">
    <source>
        <dbReference type="EMBL" id="CCH77957.1"/>
    </source>
</evidence>